<dbReference type="Proteomes" id="UP000507470">
    <property type="component" value="Unassembled WGS sequence"/>
</dbReference>
<protein>
    <recommendedName>
        <fullName evidence="5">Ig-like domain-containing protein</fullName>
    </recommendedName>
</protein>
<dbReference type="AlphaFoldDB" id="A0A6J8EIS1"/>
<evidence type="ECO:0000256" key="1">
    <source>
        <dbReference type="SAM" id="Phobius"/>
    </source>
</evidence>
<evidence type="ECO:0000256" key="2">
    <source>
        <dbReference type="SAM" id="SignalP"/>
    </source>
</evidence>
<feature type="signal peptide" evidence="2">
    <location>
        <begin position="1"/>
        <end position="19"/>
    </location>
</feature>
<proteinExistence type="predicted"/>
<keyword evidence="1" id="KW-1133">Transmembrane helix</keyword>
<feature type="transmembrane region" description="Helical" evidence="1">
    <location>
        <begin position="244"/>
        <end position="265"/>
    </location>
</feature>
<accession>A0A6J8EIS1</accession>
<reference evidence="3 4" key="1">
    <citation type="submission" date="2020-06" db="EMBL/GenBank/DDBJ databases">
        <authorList>
            <person name="Li R."/>
            <person name="Bekaert M."/>
        </authorList>
    </citation>
    <scope>NUCLEOTIDE SEQUENCE [LARGE SCALE GENOMIC DNA]</scope>
    <source>
        <strain evidence="4">wild</strain>
    </source>
</reference>
<organism evidence="3 4">
    <name type="scientific">Mytilus coruscus</name>
    <name type="common">Sea mussel</name>
    <dbReference type="NCBI Taxonomy" id="42192"/>
    <lineage>
        <taxon>Eukaryota</taxon>
        <taxon>Metazoa</taxon>
        <taxon>Spiralia</taxon>
        <taxon>Lophotrochozoa</taxon>
        <taxon>Mollusca</taxon>
        <taxon>Bivalvia</taxon>
        <taxon>Autobranchia</taxon>
        <taxon>Pteriomorphia</taxon>
        <taxon>Mytilida</taxon>
        <taxon>Mytiloidea</taxon>
        <taxon>Mytilidae</taxon>
        <taxon>Mytilinae</taxon>
        <taxon>Mytilus</taxon>
    </lineage>
</organism>
<evidence type="ECO:0000313" key="3">
    <source>
        <dbReference type="EMBL" id="CAC5419001.1"/>
    </source>
</evidence>
<keyword evidence="1" id="KW-0812">Transmembrane</keyword>
<keyword evidence="2" id="KW-0732">Signal</keyword>
<feature type="chain" id="PRO_5026995033" description="Ig-like domain-containing protein" evidence="2">
    <location>
        <begin position="20"/>
        <end position="315"/>
    </location>
</feature>
<gene>
    <name evidence="3" type="ORF">MCOR_51393</name>
</gene>
<evidence type="ECO:0000313" key="4">
    <source>
        <dbReference type="Proteomes" id="UP000507470"/>
    </source>
</evidence>
<keyword evidence="1" id="KW-0472">Membrane</keyword>
<keyword evidence="4" id="KW-1185">Reference proteome</keyword>
<dbReference type="EMBL" id="CACVKT020008975">
    <property type="protein sequence ID" value="CAC5419001.1"/>
    <property type="molecule type" value="Genomic_DNA"/>
</dbReference>
<evidence type="ECO:0008006" key="5">
    <source>
        <dbReference type="Google" id="ProtNLM"/>
    </source>
</evidence>
<name>A0A6J8EIS1_MYTCO</name>
<sequence length="315" mass="35828">MLIIIIHMILLDQCISTRADTCKIDWNILTIPIKLGKTVQLECDVKDENLCPGTPRWEGGPEHQIISIGNTVFDKNKYEISSSPGKYTLTILSIMKEHLNSQFVCHVRFSKHGEILKDKKPVYSLKVEKPKLMENARIFANISAVPVNNTYGRYFWSRHPVDKSNEDENLSNKDKFLEKEEDDGLSLTIKNVTTGDVNMIYKLNYSDTVFIANVRLENTSMETDGKNDSKTHDGEGRFHGGSPVMAVVIVPVIVVGGIGIMVYVYTRSKKQTVFESTLQEQEKYSSKEHEQNTERVEVTTNLMSNHQRKQSLTKI</sequence>